<dbReference type="EMBL" id="MU274836">
    <property type="protein sequence ID" value="KAI0026318.1"/>
    <property type="molecule type" value="Genomic_DNA"/>
</dbReference>
<sequence length="108" mass="12081">MNTVNASTGFSPFQLHIGRSPRLIPSLLSRSPSPLQDLGLDAVQAERFLCAFKDDTCTAADNLLAAKVDQAEFMNRKHAPERAYSVGERVLLSTFYRRRDYAIEFVTS</sequence>
<gene>
    <name evidence="1" type="ORF">K488DRAFT_66987</name>
</gene>
<reference evidence="1" key="2">
    <citation type="journal article" date="2022" name="New Phytol.">
        <title>Evolutionary transition to the ectomycorrhizal habit in the genomes of a hyperdiverse lineage of mushroom-forming fungi.</title>
        <authorList>
            <person name="Looney B."/>
            <person name="Miyauchi S."/>
            <person name="Morin E."/>
            <person name="Drula E."/>
            <person name="Courty P.E."/>
            <person name="Kohler A."/>
            <person name="Kuo A."/>
            <person name="LaButti K."/>
            <person name="Pangilinan J."/>
            <person name="Lipzen A."/>
            <person name="Riley R."/>
            <person name="Andreopoulos W."/>
            <person name="He G."/>
            <person name="Johnson J."/>
            <person name="Nolan M."/>
            <person name="Tritt A."/>
            <person name="Barry K.W."/>
            <person name="Grigoriev I.V."/>
            <person name="Nagy L.G."/>
            <person name="Hibbett D."/>
            <person name="Henrissat B."/>
            <person name="Matheny P.B."/>
            <person name="Labbe J."/>
            <person name="Martin F.M."/>
        </authorList>
    </citation>
    <scope>NUCLEOTIDE SEQUENCE</scope>
    <source>
        <strain evidence="1">EC-137</strain>
    </source>
</reference>
<keyword evidence="2" id="KW-1185">Reference proteome</keyword>
<name>A0ACB8Q3T5_9AGAM</name>
<organism evidence="1 2">
    <name type="scientific">Vararia minispora EC-137</name>
    <dbReference type="NCBI Taxonomy" id="1314806"/>
    <lineage>
        <taxon>Eukaryota</taxon>
        <taxon>Fungi</taxon>
        <taxon>Dikarya</taxon>
        <taxon>Basidiomycota</taxon>
        <taxon>Agaricomycotina</taxon>
        <taxon>Agaricomycetes</taxon>
        <taxon>Russulales</taxon>
        <taxon>Lachnocladiaceae</taxon>
        <taxon>Vararia</taxon>
    </lineage>
</organism>
<comment type="caution">
    <text evidence="1">The sequence shown here is derived from an EMBL/GenBank/DDBJ whole genome shotgun (WGS) entry which is preliminary data.</text>
</comment>
<dbReference type="Proteomes" id="UP000814128">
    <property type="component" value="Unassembled WGS sequence"/>
</dbReference>
<accession>A0ACB8Q3T5</accession>
<evidence type="ECO:0000313" key="2">
    <source>
        <dbReference type="Proteomes" id="UP000814128"/>
    </source>
</evidence>
<proteinExistence type="predicted"/>
<evidence type="ECO:0000313" key="1">
    <source>
        <dbReference type="EMBL" id="KAI0026318.1"/>
    </source>
</evidence>
<reference evidence="1" key="1">
    <citation type="submission" date="2021-02" db="EMBL/GenBank/DDBJ databases">
        <authorList>
            <consortium name="DOE Joint Genome Institute"/>
            <person name="Ahrendt S."/>
            <person name="Looney B.P."/>
            <person name="Miyauchi S."/>
            <person name="Morin E."/>
            <person name="Drula E."/>
            <person name="Courty P.E."/>
            <person name="Chicoki N."/>
            <person name="Fauchery L."/>
            <person name="Kohler A."/>
            <person name="Kuo A."/>
            <person name="Labutti K."/>
            <person name="Pangilinan J."/>
            <person name="Lipzen A."/>
            <person name="Riley R."/>
            <person name="Andreopoulos W."/>
            <person name="He G."/>
            <person name="Johnson J."/>
            <person name="Barry K.W."/>
            <person name="Grigoriev I.V."/>
            <person name="Nagy L."/>
            <person name="Hibbett D."/>
            <person name="Henrissat B."/>
            <person name="Matheny P.B."/>
            <person name="Labbe J."/>
            <person name="Martin F."/>
        </authorList>
    </citation>
    <scope>NUCLEOTIDE SEQUENCE</scope>
    <source>
        <strain evidence="1">EC-137</strain>
    </source>
</reference>
<protein>
    <submittedName>
        <fullName evidence="1">Uncharacterized protein</fullName>
    </submittedName>
</protein>